<dbReference type="RefSeq" id="WP_034797570.1">
    <property type="nucleotide sequence ID" value="NZ_CP015880.1"/>
</dbReference>
<dbReference type="SMART" id="SM00382">
    <property type="entry name" value="AAA"/>
    <property type="match status" value="1"/>
</dbReference>
<dbReference type="InterPro" id="IPR027417">
    <property type="entry name" value="P-loop_NTPase"/>
</dbReference>
<proteinExistence type="predicted"/>
<dbReference type="CDD" id="cd19481">
    <property type="entry name" value="RecA-like_protease"/>
    <property type="match status" value="1"/>
</dbReference>
<dbReference type="SUPFAM" id="SSF52540">
    <property type="entry name" value="P-loop containing nucleoside triphosphate hydrolases"/>
    <property type="match status" value="1"/>
</dbReference>
<dbReference type="InterPro" id="IPR000642">
    <property type="entry name" value="Peptidase_M41"/>
</dbReference>
<sequence>MPTTHSGKRTRVPWKTDTQVRNTTVTLPVFMAYCGVAASLRAWNISHSKFIVTLRAKDDFYYPVYAEAVEVFAAGIWTFREFTSYAYEWKGRSFRDEMEAHKNKRAIFIAPPDYNLDDDEGLFSDAVLDLEPRTRRHAEAALRRAGLPLSDRDVDLLLSEPWPRLVKAFQDRRHPMLALERLRTHSRVPAKPAHEVAKPLGPTLADMHGYGPALGWGTNLAKDLADYKAGVLPWSDVDNGVLLSGPPGVGKTMFVSAPANSCQVPIIYGSVSEWQEAGALDSHLKAMRASFAEAKEKAPSILFVDEVDTFGDRTETDRNRGYLRAAMAGFLQLLDGFDRREGVVVIGACNYPDQLDLAIRRPGRLDRQLEIAFPDAKARLSILAFHSGPDLDQSQAEKFGMATDGLSGADIEQLVRDAKRVARRRREVLSGDHIVEQLPTVTELPEEFLRALAVHEAGHAIVAFEIGYGRVSEVRISRYRIDGKPSGLGYVQYGQTGARPMTSADYRNAIAVCLGGIAAELEVLGSFADGASGSDTADLNRATELATMLEGGLGMGHTLVVEDQVQLERLRTYNPEFRRHVHAVLQSEFERAKSAVRTRRIALDAIIKRLMEANVMSGDEVFEILDRHRRPTVSLAKGAAT</sequence>
<protein>
    <submittedName>
        <fullName evidence="2">AAA family ATPase</fullName>
    </submittedName>
</protein>
<organism evidence="2 3">
    <name type="scientific">Ensifer adhaerens</name>
    <name type="common">Sinorhizobium morelense</name>
    <dbReference type="NCBI Taxonomy" id="106592"/>
    <lineage>
        <taxon>Bacteria</taxon>
        <taxon>Pseudomonadati</taxon>
        <taxon>Pseudomonadota</taxon>
        <taxon>Alphaproteobacteria</taxon>
        <taxon>Hyphomicrobiales</taxon>
        <taxon>Rhizobiaceae</taxon>
        <taxon>Sinorhizobium/Ensifer group</taxon>
        <taxon>Ensifer</taxon>
    </lineage>
</organism>
<dbReference type="PANTHER" id="PTHR23076">
    <property type="entry name" value="METALLOPROTEASE M41 FTSH"/>
    <property type="match status" value="1"/>
</dbReference>
<reference evidence="2 3" key="1">
    <citation type="submission" date="2023-03" db="EMBL/GenBank/DDBJ databases">
        <title>Comparative genome and transcriptome analysis combination mining strategies for increasing vitamin B12 production of Ensifer adhaerens strain.</title>
        <authorList>
            <person name="Yongheng L."/>
        </authorList>
    </citation>
    <scope>NUCLEOTIDE SEQUENCE [LARGE SCALE GENOMIC DNA]</scope>
    <source>
        <strain evidence="2 3">Casida A-T305</strain>
    </source>
</reference>
<dbReference type="Gene3D" id="1.20.58.760">
    <property type="entry name" value="Peptidase M41"/>
    <property type="match status" value="1"/>
</dbReference>
<accession>A0ABY8HH64</accession>
<gene>
    <name evidence="2" type="ORF">P4B07_19795</name>
</gene>
<name>A0ABY8HH64_ENSAD</name>
<evidence type="ECO:0000259" key="1">
    <source>
        <dbReference type="SMART" id="SM00382"/>
    </source>
</evidence>
<dbReference type="Gene3D" id="1.10.8.60">
    <property type="match status" value="1"/>
</dbReference>
<evidence type="ECO:0000313" key="3">
    <source>
        <dbReference type="Proteomes" id="UP001214094"/>
    </source>
</evidence>
<dbReference type="InterPro" id="IPR037219">
    <property type="entry name" value="Peptidase_M41-like"/>
</dbReference>
<dbReference type="EMBL" id="CP121308">
    <property type="protein sequence ID" value="WFP90759.1"/>
    <property type="molecule type" value="Genomic_DNA"/>
</dbReference>
<evidence type="ECO:0000313" key="2">
    <source>
        <dbReference type="EMBL" id="WFP90759.1"/>
    </source>
</evidence>
<dbReference type="PANTHER" id="PTHR23076:SF97">
    <property type="entry name" value="ATP-DEPENDENT ZINC METALLOPROTEASE YME1L1"/>
    <property type="match status" value="1"/>
</dbReference>
<feature type="domain" description="AAA+ ATPase" evidence="1">
    <location>
        <begin position="237"/>
        <end position="375"/>
    </location>
</feature>
<dbReference type="InterPro" id="IPR003959">
    <property type="entry name" value="ATPase_AAA_core"/>
</dbReference>
<dbReference type="InterPro" id="IPR003593">
    <property type="entry name" value="AAA+_ATPase"/>
</dbReference>
<keyword evidence="3" id="KW-1185">Reference proteome</keyword>
<dbReference type="Gene3D" id="3.40.50.300">
    <property type="entry name" value="P-loop containing nucleotide triphosphate hydrolases"/>
    <property type="match status" value="1"/>
</dbReference>
<dbReference type="Pfam" id="PF01434">
    <property type="entry name" value="Peptidase_M41"/>
    <property type="match status" value="1"/>
</dbReference>
<dbReference type="Pfam" id="PF00004">
    <property type="entry name" value="AAA"/>
    <property type="match status" value="1"/>
</dbReference>
<dbReference type="Proteomes" id="UP001214094">
    <property type="component" value="Chromosome"/>
</dbReference>
<dbReference type="SUPFAM" id="SSF140990">
    <property type="entry name" value="FtsH protease domain-like"/>
    <property type="match status" value="1"/>
</dbReference>
<dbReference type="GeneID" id="29519392"/>